<organism evidence="2">
    <name type="scientific">mine drainage metagenome</name>
    <dbReference type="NCBI Taxonomy" id="410659"/>
    <lineage>
        <taxon>unclassified sequences</taxon>
        <taxon>metagenomes</taxon>
        <taxon>ecological metagenomes</taxon>
    </lineage>
</organism>
<name>A0A1J5SIS8_9ZZZZ</name>
<dbReference type="EC" id="3.5.2.7" evidence="2"/>
<feature type="domain" description="Amidohydrolase-related" evidence="1">
    <location>
        <begin position="75"/>
        <end position="423"/>
    </location>
</feature>
<protein>
    <submittedName>
        <fullName evidence="2">Imidazolonepropionase</fullName>
        <ecNumber evidence="2">3.5.2.7</ecNumber>
    </submittedName>
</protein>
<dbReference type="InterPro" id="IPR011059">
    <property type="entry name" value="Metal-dep_hydrolase_composite"/>
</dbReference>
<dbReference type="AlphaFoldDB" id="A0A1J5SIS8"/>
<comment type="caution">
    <text evidence="2">The sequence shown here is derived from an EMBL/GenBank/DDBJ whole genome shotgun (WGS) entry which is preliminary data.</text>
</comment>
<dbReference type="PANTHER" id="PTHR43135:SF3">
    <property type="entry name" value="ALPHA-D-RIBOSE 1-METHYLPHOSPHONATE 5-TRIPHOSPHATE DIPHOSPHATASE"/>
    <property type="match status" value="1"/>
</dbReference>
<dbReference type="InterPro" id="IPR051781">
    <property type="entry name" value="Metallo-dep_Hydrolase"/>
</dbReference>
<dbReference type="InterPro" id="IPR006680">
    <property type="entry name" value="Amidohydro-rel"/>
</dbReference>
<keyword evidence="2" id="KW-0378">Hydrolase</keyword>
<dbReference type="Gene3D" id="2.30.40.10">
    <property type="entry name" value="Urease, subunit C, domain 1"/>
    <property type="match status" value="1"/>
</dbReference>
<sequence length="430" mass="47303">MRKIFSAFVFCFCIASNIDAQKTIAIKCGQLLDTKSGQTLSNQIIIVKNNKIESVVAANSFKQKTDSIIDLSNYFVLPGLIDCHTHVLLQGDITSDDYAAQLLKESIPYRTLRAARSAGISLQNGFTTIRDLETEGAMYADVDVKRAINNGVIAGPRMFVATRAINTVGHYPLSPKEFNWELDLPKGIQEINGADEARKAVREQIAHGADWVKIYADRSYYQLPDGSFRSLPNFTTEEINAVGDETIKSRKKLAAHAMTRDGILAAINAGATSIEHGSGMDDECVKLMVEKNIYWCPTIFVNEYVAEGRAKAGSIINTQFKNAAPTIFKKALHAGIKIVYGTDIGGYDWNLPQAKDFEFMVDWGMSNVKAIQTATTVAAQLLDMDGLIGEIKVGAFADIIAVKGDPTKDIKLLQQVQWVMKDGIIYKTSK</sequence>
<proteinExistence type="predicted"/>
<dbReference type="CDD" id="cd01299">
    <property type="entry name" value="Met_dep_hydrolase_A"/>
    <property type="match status" value="1"/>
</dbReference>
<reference evidence="2" key="1">
    <citation type="submission" date="2016-10" db="EMBL/GenBank/DDBJ databases">
        <title>Sequence of Gallionella enrichment culture.</title>
        <authorList>
            <person name="Poehlein A."/>
            <person name="Muehling M."/>
            <person name="Daniel R."/>
        </authorList>
    </citation>
    <scope>NUCLEOTIDE SEQUENCE</scope>
</reference>
<dbReference type="EMBL" id="MLJW01000032">
    <property type="protein sequence ID" value="OIR08361.1"/>
    <property type="molecule type" value="Genomic_DNA"/>
</dbReference>
<dbReference type="SUPFAM" id="SSF51338">
    <property type="entry name" value="Composite domain of metallo-dependent hydrolases"/>
    <property type="match status" value="1"/>
</dbReference>
<dbReference type="Gene3D" id="3.20.20.140">
    <property type="entry name" value="Metal-dependent hydrolases"/>
    <property type="match status" value="1"/>
</dbReference>
<dbReference type="InterPro" id="IPR057744">
    <property type="entry name" value="OTAase-like"/>
</dbReference>
<dbReference type="InterPro" id="IPR032466">
    <property type="entry name" value="Metal_Hydrolase"/>
</dbReference>
<evidence type="ECO:0000259" key="1">
    <source>
        <dbReference type="Pfam" id="PF01979"/>
    </source>
</evidence>
<dbReference type="Pfam" id="PF01979">
    <property type="entry name" value="Amidohydro_1"/>
    <property type="match status" value="1"/>
</dbReference>
<evidence type="ECO:0000313" key="2">
    <source>
        <dbReference type="EMBL" id="OIR08361.1"/>
    </source>
</evidence>
<accession>A0A1J5SIS8</accession>
<dbReference type="GO" id="GO:0050480">
    <property type="term" value="F:imidazolonepropionase activity"/>
    <property type="evidence" value="ECO:0007669"/>
    <property type="project" value="UniProtKB-EC"/>
</dbReference>
<dbReference type="SUPFAM" id="SSF51556">
    <property type="entry name" value="Metallo-dependent hydrolases"/>
    <property type="match status" value="1"/>
</dbReference>
<dbReference type="PANTHER" id="PTHR43135">
    <property type="entry name" value="ALPHA-D-RIBOSE 1-METHYLPHOSPHONATE 5-TRIPHOSPHATE DIPHOSPHATASE"/>
    <property type="match status" value="1"/>
</dbReference>
<gene>
    <name evidence="2" type="primary">hutI_1</name>
    <name evidence="2" type="ORF">GALL_95290</name>
</gene>